<evidence type="ECO:0000256" key="1">
    <source>
        <dbReference type="SAM" id="MobiDB-lite"/>
    </source>
</evidence>
<feature type="transmembrane region" description="Helical" evidence="2">
    <location>
        <begin position="132"/>
        <end position="157"/>
    </location>
</feature>
<evidence type="ECO:0000313" key="5">
    <source>
        <dbReference type="RefSeq" id="XP_005089476.1"/>
    </source>
</evidence>
<organism evidence="4 5">
    <name type="scientific">Aplysia californica</name>
    <name type="common">California sea hare</name>
    <dbReference type="NCBI Taxonomy" id="6500"/>
    <lineage>
        <taxon>Eukaryota</taxon>
        <taxon>Metazoa</taxon>
        <taxon>Spiralia</taxon>
        <taxon>Lophotrochozoa</taxon>
        <taxon>Mollusca</taxon>
        <taxon>Gastropoda</taxon>
        <taxon>Heterobranchia</taxon>
        <taxon>Euthyneura</taxon>
        <taxon>Tectipleura</taxon>
        <taxon>Aplysiida</taxon>
        <taxon>Aplysioidea</taxon>
        <taxon>Aplysiidae</taxon>
        <taxon>Aplysia</taxon>
    </lineage>
</organism>
<evidence type="ECO:0000313" key="4">
    <source>
        <dbReference type="Proteomes" id="UP000694888"/>
    </source>
</evidence>
<dbReference type="PANTHER" id="PTHR15191">
    <property type="entry name" value="PROTEIN CBG20567"/>
    <property type="match status" value="1"/>
</dbReference>
<evidence type="ECO:0000256" key="3">
    <source>
        <dbReference type="SAM" id="SignalP"/>
    </source>
</evidence>
<keyword evidence="4" id="KW-1185">Reference proteome</keyword>
<dbReference type="PANTHER" id="PTHR15191:SF3">
    <property type="entry name" value="PITUITARY TUMOR-TRANSFORMING GENE PROTEIN-BINDING FACTOR"/>
    <property type="match status" value="1"/>
</dbReference>
<reference evidence="5" key="1">
    <citation type="submission" date="2025-08" db="UniProtKB">
        <authorList>
            <consortium name="RefSeq"/>
        </authorList>
    </citation>
    <scope>IDENTIFICATION</scope>
</reference>
<dbReference type="GeneID" id="101851457"/>
<dbReference type="InterPro" id="IPR052304">
    <property type="entry name" value="PTTG1IP"/>
</dbReference>
<feature type="chain" id="PRO_5045156945" evidence="3">
    <location>
        <begin position="27"/>
        <end position="216"/>
    </location>
</feature>
<sequence>MEMKSVKVSAYLCGLMLALFVAQALGAGSSTSASSTLSSTPAPSTEMSTTKKSSAAPATTATTTPSATTLSPKDQCKQYNGSCDKCVSDAKCMYCYTDDSCQLYPAGDVLPPSTMCALDEARWGVCWLNFEALIISVSVIGGVIILTIVVCCIYCCCCRGKNKKKFEREDARYEQQKMERKTKQDERRSERKSRLDEIRRKYGLVKDEAPYQRFDA</sequence>
<feature type="signal peptide" evidence="3">
    <location>
        <begin position="1"/>
        <end position="26"/>
    </location>
</feature>
<protein>
    <submittedName>
        <fullName evidence="5">Pituitary tumor-transforming gene 1 protein-interacting protein</fullName>
    </submittedName>
</protein>
<feature type="region of interest" description="Disordered" evidence="1">
    <location>
        <begin position="30"/>
        <end position="72"/>
    </location>
</feature>
<keyword evidence="2" id="KW-0472">Membrane</keyword>
<name>A0ABM0JAW3_APLCA</name>
<keyword evidence="2" id="KW-1133">Transmembrane helix</keyword>
<evidence type="ECO:0000256" key="2">
    <source>
        <dbReference type="SAM" id="Phobius"/>
    </source>
</evidence>
<accession>A0ABM0JAW3</accession>
<dbReference type="Proteomes" id="UP000694888">
    <property type="component" value="Unplaced"/>
</dbReference>
<dbReference type="RefSeq" id="XP_005089476.1">
    <property type="nucleotide sequence ID" value="XM_005089419.3"/>
</dbReference>
<proteinExistence type="predicted"/>
<keyword evidence="2" id="KW-0812">Transmembrane</keyword>
<gene>
    <name evidence="5" type="primary">LOC101851457</name>
</gene>
<feature type="region of interest" description="Disordered" evidence="1">
    <location>
        <begin position="174"/>
        <end position="194"/>
    </location>
</feature>
<keyword evidence="3" id="KW-0732">Signal</keyword>